<evidence type="ECO:0000313" key="6">
    <source>
        <dbReference type="EMBL" id="CAF1395854.1"/>
    </source>
</evidence>
<sequence>MSSVIDSDTLGAEKMGPGSAKQGLGSRATSKVTFRDGEGKSKTQSSAHPSEGEHRSSSVPPNLQLQYQQQQFGDLKKKDTLNPFKFSPDVDFCALSQLDKHEKAQERERMQTLKVHEKLSKAQRLMKGRRFRVLKEIDDEIEQERAQNKENRVASMRDNAPWLVAITRNRRVENESLQDFIGKKRNMFVLQYELTVKRTEMRKLEEITAAEEQRIEKAEKDLEEDAHMFDQFLAANNKNANEAARLADEEARKKLEKVAEIKRLHGQITALKSELVRREDELNELKQYKQFLDQITPSEWKDERRKKLEQERLLRQKLDVQSAVSDDSASKAGSRPQSRVVDPKTGKRGGPLTQKGFTNVGGSRRRSSTSSHDVELAVRQGSEMDIHKISPSEMNINDLDNDFELYFTDPQQLLAIFTELEEQNLSLIQNSQDHEEQLEEITRELQITMRKKNLETESLQRQVNHLEQAIELEEQKEKELMAKVGAHSLFNEDGKQDEYLAQLSAVISDVYKKIFNENPVTSDPLKNLASIENRLEELFQELQLMDPLRLQEAEKGKEKERRIRLREQKKHEEERAAEEKKRKAALRAKEPPKKHVGRPIAERSRPPELKKTDQDTINKTNEEEEELAYYFT</sequence>
<dbReference type="AlphaFoldDB" id="A0A815KPE1"/>
<feature type="compositionally biased region" description="Acidic residues" evidence="3">
    <location>
        <begin position="622"/>
        <end position="632"/>
    </location>
</feature>
<dbReference type="GO" id="GO:0005856">
    <property type="term" value="C:cytoskeleton"/>
    <property type="evidence" value="ECO:0007669"/>
    <property type="project" value="UniProtKB-ARBA"/>
</dbReference>
<evidence type="ECO:0000259" key="4">
    <source>
        <dbReference type="Pfam" id="PF13863"/>
    </source>
</evidence>
<evidence type="ECO:0000313" key="7">
    <source>
        <dbReference type="Proteomes" id="UP000663870"/>
    </source>
</evidence>
<comment type="caution">
    <text evidence="6">The sequence shown here is derived from an EMBL/GenBank/DDBJ whole genome shotgun (WGS) entry which is preliminary data.</text>
</comment>
<dbReference type="Proteomes" id="UP000663870">
    <property type="component" value="Unassembled WGS sequence"/>
</dbReference>
<evidence type="ECO:0000256" key="3">
    <source>
        <dbReference type="SAM" id="MobiDB-lite"/>
    </source>
</evidence>
<evidence type="ECO:0000313" key="5">
    <source>
        <dbReference type="EMBL" id="CAF1154026.1"/>
    </source>
</evidence>
<feature type="compositionally biased region" description="Basic and acidic residues" evidence="3">
    <location>
        <begin position="553"/>
        <end position="593"/>
    </location>
</feature>
<protein>
    <recommendedName>
        <fullName evidence="4">DUF4200 domain-containing protein</fullName>
    </recommendedName>
</protein>
<proteinExistence type="predicted"/>
<dbReference type="EMBL" id="CAJNOL010001640">
    <property type="protein sequence ID" value="CAF1395854.1"/>
    <property type="molecule type" value="Genomic_DNA"/>
</dbReference>
<accession>A0A815KPE1</accession>
<feature type="compositionally biased region" description="Low complexity" evidence="3">
    <location>
        <begin position="319"/>
        <end position="334"/>
    </location>
</feature>
<feature type="compositionally biased region" description="Basic and acidic residues" evidence="3">
    <location>
        <begin position="600"/>
        <end position="616"/>
    </location>
</feature>
<dbReference type="InterPro" id="IPR051147">
    <property type="entry name" value="CFAP_domain-containing"/>
</dbReference>
<feature type="region of interest" description="Disordered" evidence="3">
    <location>
        <begin position="553"/>
        <end position="632"/>
    </location>
</feature>
<keyword evidence="7" id="KW-1185">Reference proteome</keyword>
<dbReference type="Pfam" id="PF13863">
    <property type="entry name" value="DUF4200"/>
    <property type="match status" value="1"/>
</dbReference>
<gene>
    <name evidence="6" type="ORF">JXQ802_LOCUS34455</name>
    <name evidence="5" type="ORF">PYM288_LOCUS22382</name>
</gene>
<name>A0A815KPE1_9BILA</name>
<reference evidence="6" key="1">
    <citation type="submission" date="2021-02" db="EMBL/GenBank/DDBJ databases">
        <authorList>
            <person name="Nowell W R."/>
        </authorList>
    </citation>
    <scope>NUCLEOTIDE SEQUENCE</scope>
</reference>
<dbReference type="Proteomes" id="UP000663854">
    <property type="component" value="Unassembled WGS sequence"/>
</dbReference>
<feature type="region of interest" description="Disordered" evidence="3">
    <location>
        <begin position="1"/>
        <end position="62"/>
    </location>
</feature>
<keyword evidence="1 2" id="KW-0175">Coiled coil</keyword>
<dbReference type="PANTHER" id="PTHR21683:SF3">
    <property type="entry name" value="CILIA AND FLAGELLA ASSOCIATED PROTEIN 100"/>
    <property type="match status" value="1"/>
</dbReference>
<feature type="coiled-coil region" evidence="2">
    <location>
        <begin position="417"/>
        <end position="483"/>
    </location>
</feature>
<feature type="domain" description="DUF4200" evidence="4">
    <location>
        <begin position="180"/>
        <end position="297"/>
    </location>
</feature>
<feature type="coiled-coil region" evidence="2">
    <location>
        <begin position="201"/>
        <end position="288"/>
    </location>
</feature>
<feature type="region of interest" description="Disordered" evidence="3">
    <location>
        <begin position="319"/>
        <end position="374"/>
    </location>
</feature>
<dbReference type="EMBL" id="CAJNOH010000955">
    <property type="protein sequence ID" value="CAF1154026.1"/>
    <property type="molecule type" value="Genomic_DNA"/>
</dbReference>
<organism evidence="6 7">
    <name type="scientific">Rotaria sordida</name>
    <dbReference type="NCBI Taxonomy" id="392033"/>
    <lineage>
        <taxon>Eukaryota</taxon>
        <taxon>Metazoa</taxon>
        <taxon>Spiralia</taxon>
        <taxon>Gnathifera</taxon>
        <taxon>Rotifera</taxon>
        <taxon>Eurotatoria</taxon>
        <taxon>Bdelloidea</taxon>
        <taxon>Philodinida</taxon>
        <taxon>Philodinidae</taxon>
        <taxon>Rotaria</taxon>
    </lineage>
</organism>
<dbReference type="InterPro" id="IPR025252">
    <property type="entry name" value="DUF4200"/>
</dbReference>
<dbReference type="PANTHER" id="PTHR21683">
    <property type="entry name" value="COILED-COIL DOMAIN-CONTAINING PROTEIN 42 LIKE-2-LIKE-RELATED"/>
    <property type="match status" value="1"/>
</dbReference>
<evidence type="ECO:0000256" key="2">
    <source>
        <dbReference type="SAM" id="Coils"/>
    </source>
</evidence>
<evidence type="ECO:0000256" key="1">
    <source>
        <dbReference type="ARBA" id="ARBA00023054"/>
    </source>
</evidence>